<dbReference type="Proteomes" id="UP000217785">
    <property type="component" value="Unassembled WGS sequence"/>
</dbReference>
<name>A0A292YN77_9BACL</name>
<proteinExistence type="predicted"/>
<gene>
    <name evidence="1" type="ORF">EFBL_1556</name>
</gene>
<dbReference type="EMBL" id="BDUF01000043">
    <property type="protein sequence ID" value="GAX89930.1"/>
    <property type="molecule type" value="Genomic_DNA"/>
</dbReference>
<evidence type="ECO:0000313" key="1">
    <source>
        <dbReference type="EMBL" id="GAX89930.1"/>
    </source>
</evidence>
<dbReference type="RefSeq" id="WP_096181639.1">
    <property type="nucleotide sequence ID" value="NZ_BDUF01000043.1"/>
</dbReference>
<reference evidence="2" key="1">
    <citation type="submission" date="2017-07" db="EMBL/GenBank/DDBJ databases">
        <title>Draft genome sequence of Effusibacillus lacus strain skLN1.</title>
        <authorList>
            <person name="Watanabe M."/>
            <person name="Kojima H."/>
            <person name="Fukui M."/>
        </authorList>
    </citation>
    <scope>NUCLEOTIDE SEQUENCE [LARGE SCALE GENOMIC DNA]</scope>
    <source>
        <strain evidence="2">skLN1</strain>
    </source>
</reference>
<comment type="caution">
    <text evidence="1">The sequence shown here is derived from an EMBL/GenBank/DDBJ whole genome shotgun (WGS) entry which is preliminary data.</text>
</comment>
<dbReference type="AlphaFoldDB" id="A0A292YN77"/>
<accession>A0A292YN77</accession>
<keyword evidence="2" id="KW-1185">Reference proteome</keyword>
<dbReference type="OrthoDB" id="9908433at2"/>
<evidence type="ECO:0000313" key="2">
    <source>
        <dbReference type="Proteomes" id="UP000217785"/>
    </source>
</evidence>
<organism evidence="1 2">
    <name type="scientific">Effusibacillus lacus</name>
    <dbReference type="NCBI Taxonomy" id="1348429"/>
    <lineage>
        <taxon>Bacteria</taxon>
        <taxon>Bacillati</taxon>
        <taxon>Bacillota</taxon>
        <taxon>Bacilli</taxon>
        <taxon>Bacillales</taxon>
        <taxon>Alicyclobacillaceae</taxon>
        <taxon>Effusibacillus</taxon>
    </lineage>
</organism>
<sequence length="133" mass="14750">MLVDKRIEKMVEQYLIPPGAKGKITALPSFGSFTAENCLNYVLSKWPFSECIVCQVMRGISGEVWMSAQTFAKVGTSFRPVVLIESVEDCSTMSQNDLIHMISAVVEEIETELESLRQEGVILAACEDLLTNN</sequence>
<protein>
    <submittedName>
        <fullName evidence="1">Uncharacterized protein</fullName>
    </submittedName>
</protein>